<name>A0A6J7I3D4_9ZZZZ</name>
<proteinExistence type="predicted"/>
<organism evidence="1">
    <name type="scientific">freshwater metagenome</name>
    <dbReference type="NCBI Taxonomy" id="449393"/>
    <lineage>
        <taxon>unclassified sequences</taxon>
        <taxon>metagenomes</taxon>
        <taxon>ecological metagenomes</taxon>
    </lineage>
</organism>
<accession>A0A6J7I3D4</accession>
<dbReference type="EMBL" id="CAFBMR010000092">
    <property type="protein sequence ID" value="CAB4925164.1"/>
    <property type="molecule type" value="Genomic_DNA"/>
</dbReference>
<reference evidence="1" key="1">
    <citation type="submission" date="2020-05" db="EMBL/GenBank/DDBJ databases">
        <authorList>
            <person name="Chiriac C."/>
            <person name="Salcher M."/>
            <person name="Ghai R."/>
            <person name="Kavagutti S V."/>
        </authorList>
    </citation>
    <scope>NUCLEOTIDE SEQUENCE</scope>
</reference>
<dbReference type="AlphaFoldDB" id="A0A6J7I3D4"/>
<sequence length="49" mass="5569">MVTGTTSNCMRDHLPLRCRVQQEYADGSDRVMVVIGSLSWWWVGVPLAF</sequence>
<gene>
    <name evidence="1" type="ORF">UFOPK3610_01635</name>
</gene>
<protein>
    <submittedName>
        <fullName evidence="1">Unannotated protein</fullName>
    </submittedName>
</protein>
<evidence type="ECO:0000313" key="1">
    <source>
        <dbReference type="EMBL" id="CAB4925164.1"/>
    </source>
</evidence>